<dbReference type="EMBL" id="HF679033">
    <property type="protein sequence ID" value="CCT75428.1"/>
    <property type="molecule type" value="Genomic_DNA"/>
</dbReference>
<dbReference type="Pfam" id="PF00651">
    <property type="entry name" value="BTB"/>
    <property type="match status" value="1"/>
</dbReference>
<evidence type="ECO:0000259" key="2">
    <source>
        <dbReference type="PROSITE" id="PS50097"/>
    </source>
</evidence>
<name>S0EKA2_GIBF5</name>
<dbReference type="STRING" id="1279085.S0EKA2"/>
<evidence type="ECO:0000313" key="3">
    <source>
        <dbReference type="EMBL" id="CCT75428.1"/>
    </source>
</evidence>
<organism evidence="3 4">
    <name type="scientific">Gibberella fujikuroi (strain CBS 195.34 / IMI 58289 / NRRL A-6831)</name>
    <name type="common">Bakanae and foot rot disease fungus</name>
    <name type="synonym">Fusarium fujikuroi</name>
    <dbReference type="NCBI Taxonomy" id="1279085"/>
    <lineage>
        <taxon>Eukaryota</taxon>
        <taxon>Fungi</taxon>
        <taxon>Dikarya</taxon>
        <taxon>Ascomycota</taxon>
        <taxon>Pezizomycotina</taxon>
        <taxon>Sordariomycetes</taxon>
        <taxon>Hypocreomycetidae</taxon>
        <taxon>Hypocreales</taxon>
        <taxon>Nectriaceae</taxon>
        <taxon>Fusarium</taxon>
        <taxon>Fusarium fujikuroi species complex</taxon>
    </lineage>
</organism>
<dbReference type="Proteomes" id="UP000016800">
    <property type="component" value="Chromosome XI"/>
</dbReference>
<evidence type="ECO:0000256" key="1">
    <source>
        <dbReference type="SAM" id="MobiDB-lite"/>
    </source>
</evidence>
<dbReference type="HOGENOM" id="CLU_057752_6_1_1"/>
<dbReference type="PROSITE" id="PS50097">
    <property type="entry name" value="BTB"/>
    <property type="match status" value="1"/>
</dbReference>
<evidence type="ECO:0000313" key="4">
    <source>
        <dbReference type="Proteomes" id="UP000016800"/>
    </source>
</evidence>
<dbReference type="InterPro" id="IPR000210">
    <property type="entry name" value="BTB/POZ_dom"/>
</dbReference>
<reference evidence="4" key="1">
    <citation type="journal article" date="2013" name="PLoS Pathog.">
        <title>Deciphering the cryptic genome: genome-wide analyses of the rice pathogen Fusarium fujikuroi reveal complex regulation of secondary metabolism and novel metabolites.</title>
        <authorList>
            <person name="Wiemann P."/>
            <person name="Sieber C.M."/>
            <person name="von Bargen K.W."/>
            <person name="Studt L."/>
            <person name="Niehaus E.M."/>
            <person name="Espino J.J."/>
            <person name="Huss K."/>
            <person name="Michielse C.B."/>
            <person name="Albermann S."/>
            <person name="Wagner D."/>
            <person name="Bergner S.V."/>
            <person name="Connolly L.R."/>
            <person name="Fischer A."/>
            <person name="Reuter G."/>
            <person name="Kleigrewe K."/>
            <person name="Bald T."/>
            <person name="Wingfield B.D."/>
            <person name="Ophir R."/>
            <person name="Freeman S."/>
            <person name="Hippler M."/>
            <person name="Smith K.M."/>
            <person name="Brown D.W."/>
            <person name="Proctor R.H."/>
            <person name="Munsterkotter M."/>
            <person name="Freitag M."/>
            <person name="Humpf H.U."/>
            <person name="Guldener U."/>
            <person name="Tudzynski B."/>
        </authorList>
    </citation>
    <scope>NUCLEOTIDE SEQUENCE [LARGE SCALE GENOMIC DNA]</scope>
    <source>
        <strain evidence="4">CBS 195.34 / IMI 58289 / NRRL A-6831</strain>
    </source>
</reference>
<proteinExistence type="predicted"/>
<gene>
    <name evidence="3" type="ORF">FFUJ_11449</name>
</gene>
<feature type="region of interest" description="Disordered" evidence="1">
    <location>
        <begin position="221"/>
        <end position="240"/>
    </location>
</feature>
<dbReference type="InterPro" id="IPR011333">
    <property type="entry name" value="SKP1/BTB/POZ_sf"/>
</dbReference>
<dbReference type="VEuPathDB" id="FungiDB:FFUJ_11449"/>
<dbReference type="AlphaFoldDB" id="S0EKA2"/>
<dbReference type="RefSeq" id="XP_023437474.1">
    <property type="nucleotide sequence ID" value="XM_023570349.1"/>
</dbReference>
<sequence>MNIEERKLMHTAQKAGQFTDFAFLCKGTKIPVHKVIICAQSKVFNAACNSDFKEATSGVYDLSEYPLECVEMMVDYFYVGHYGNKNPDASKISLSTHLWMLVLADKYLIQRLESQAKSFYISRLKQKKVEMEDFLQSLPLLYELPVAVSRDSIEATFVYTREAVLACICRKASMGVIDQISDVSQDFLKEVMMSIMTTPLESRCSDCSKLHHLSKSSQELQRSHASRTHIPNAGSALSPGPGTNVFSSDSLFAYGPGTCHARPSRAFSPAYDVAPFARWG</sequence>
<accession>S0EKA2</accession>
<feature type="domain" description="BTB" evidence="2">
    <location>
        <begin position="19"/>
        <end position="86"/>
    </location>
</feature>
<dbReference type="PANTHER" id="PTHR47843:SF5">
    <property type="entry name" value="BTB_POZ DOMAIN PROTEIN"/>
    <property type="match status" value="1"/>
</dbReference>
<dbReference type="GeneID" id="35404911"/>
<dbReference type="Gene3D" id="3.30.710.10">
    <property type="entry name" value="Potassium Channel Kv1.1, Chain A"/>
    <property type="match status" value="1"/>
</dbReference>
<dbReference type="SUPFAM" id="SSF54695">
    <property type="entry name" value="POZ domain"/>
    <property type="match status" value="1"/>
</dbReference>
<keyword evidence="4" id="KW-1185">Reference proteome</keyword>
<protein>
    <recommendedName>
        <fullName evidence="2">BTB domain-containing protein</fullName>
    </recommendedName>
</protein>
<dbReference type="CDD" id="cd18186">
    <property type="entry name" value="BTB_POZ_ZBTB_KLHL-like"/>
    <property type="match status" value="1"/>
</dbReference>
<dbReference type="PANTHER" id="PTHR47843">
    <property type="entry name" value="BTB DOMAIN-CONTAINING PROTEIN-RELATED"/>
    <property type="match status" value="1"/>
</dbReference>